<name>A0A0J8AZ60_BETVV</name>
<organism evidence="2 3">
    <name type="scientific">Beta vulgaris subsp. vulgaris</name>
    <name type="common">Beet</name>
    <dbReference type="NCBI Taxonomy" id="3555"/>
    <lineage>
        <taxon>Eukaryota</taxon>
        <taxon>Viridiplantae</taxon>
        <taxon>Streptophyta</taxon>
        <taxon>Embryophyta</taxon>
        <taxon>Tracheophyta</taxon>
        <taxon>Spermatophyta</taxon>
        <taxon>Magnoliopsida</taxon>
        <taxon>eudicotyledons</taxon>
        <taxon>Gunneridae</taxon>
        <taxon>Pentapetalae</taxon>
        <taxon>Caryophyllales</taxon>
        <taxon>Chenopodiaceae</taxon>
        <taxon>Betoideae</taxon>
        <taxon>Beta</taxon>
    </lineage>
</organism>
<sequence length="122" mass="12976">CHTNSGNSNANTGSSTSQQYVPAGRVLPNSNSPAAILKQDYQNRIDQATKIPVAGSDPSLRVNLFKGESSPSTSANIGGVSPHPVHDLQLPEESVTRAGDFLELKAHGHGIHSRQVRERQAI</sequence>
<feature type="compositionally biased region" description="Low complexity" evidence="1">
    <location>
        <begin position="1"/>
        <end position="17"/>
    </location>
</feature>
<evidence type="ECO:0000313" key="2">
    <source>
        <dbReference type="EMBL" id="KMS93996.1"/>
    </source>
</evidence>
<keyword evidence="3" id="KW-1185">Reference proteome</keyword>
<feature type="region of interest" description="Disordered" evidence="1">
    <location>
        <begin position="67"/>
        <end position="87"/>
    </location>
</feature>
<dbReference type="Gramene" id="KMS93996">
    <property type="protein sequence ID" value="KMS93996"/>
    <property type="gene ID" value="BVRB_025840"/>
</dbReference>
<evidence type="ECO:0000256" key="1">
    <source>
        <dbReference type="SAM" id="MobiDB-lite"/>
    </source>
</evidence>
<proteinExistence type="predicted"/>
<dbReference type="EMBL" id="KQ097030">
    <property type="protein sequence ID" value="KMS93996.1"/>
    <property type="molecule type" value="Genomic_DNA"/>
</dbReference>
<gene>
    <name evidence="2" type="ORF">BVRB_025840</name>
</gene>
<dbReference type="Proteomes" id="UP000035740">
    <property type="component" value="Unassembled WGS sequence"/>
</dbReference>
<evidence type="ECO:0000313" key="3">
    <source>
        <dbReference type="Proteomes" id="UP000035740"/>
    </source>
</evidence>
<reference evidence="2 3" key="1">
    <citation type="journal article" date="2014" name="Nature">
        <title>The genome of the recently domesticated crop plant sugar beet (Beta vulgaris).</title>
        <authorList>
            <person name="Dohm J.C."/>
            <person name="Minoche A.E."/>
            <person name="Holtgrawe D."/>
            <person name="Capella-Gutierrez S."/>
            <person name="Zakrzewski F."/>
            <person name="Tafer H."/>
            <person name="Rupp O."/>
            <person name="Sorensen T.R."/>
            <person name="Stracke R."/>
            <person name="Reinhardt R."/>
            <person name="Goesmann A."/>
            <person name="Kraft T."/>
            <person name="Schulz B."/>
            <person name="Stadler P.F."/>
            <person name="Schmidt T."/>
            <person name="Gabaldon T."/>
            <person name="Lehrach H."/>
            <person name="Weisshaar B."/>
            <person name="Himmelbauer H."/>
        </authorList>
    </citation>
    <scope>NUCLEOTIDE SEQUENCE [LARGE SCALE GENOMIC DNA]</scope>
    <source>
        <tissue evidence="2">Taproot</tissue>
    </source>
</reference>
<protein>
    <submittedName>
        <fullName evidence="2">Uncharacterized protein</fullName>
    </submittedName>
</protein>
<dbReference type="AlphaFoldDB" id="A0A0J8AZ60"/>
<feature type="region of interest" description="Disordered" evidence="1">
    <location>
        <begin position="1"/>
        <end position="33"/>
    </location>
</feature>
<feature type="non-terminal residue" evidence="2">
    <location>
        <position position="1"/>
    </location>
</feature>
<accession>A0A0J8AZ60</accession>